<dbReference type="KEGG" id="mmar:MODMU_3010"/>
<evidence type="ECO:0000256" key="1">
    <source>
        <dbReference type="SAM" id="MobiDB-lite"/>
    </source>
</evidence>
<feature type="transmembrane region" description="Helical" evidence="2">
    <location>
        <begin position="12"/>
        <end position="38"/>
    </location>
</feature>
<dbReference type="EMBL" id="FO203431">
    <property type="protein sequence ID" value="CCH88436.1"/>
    <property type="molecule type" value="Genomic_DNA"/>
</dbReference>
<evidence type="ECO:0000313" key="4">
    <source>
        <dbReference type="Proteomes" id="UP000006461"/>
    </source>
</evidence>
<keyword evidence="2" id="KW-1133">Transmembrane helix</keyword>
<keyword evidence="2" id="KW-0812">Transmembrane</keyword>
<reference evidence="3 4" key="1">
    <citation type="journal article" date="2012" name="J. Bacteriol.">
        <title>Genome Sequence of Radiation-Resistant Modestobacter marinus Strain BC501, a Representative Actinobacterium That Thrives on Calcareous Stone Surfaces.</title>
        <authorList>
            <person name="Normand P."/>
            <person name="Gury J."/>
            <person name="Pujic P."/>
            <person name="Chouaia B."/>
            <person name="Crotti E."/>
            <person name="Brusetti L."/>
            <person name="Daffonchio D."/>
            <person name="Vacherie B."/>
            <person name="Barbe V."/>
            <person name="Medigue C."/>
            <person name="Calteau A."/>
            <person name="Ghodhbane-Gtari F."/>
            <person name="Essoussi I."/>
            <person name="Nouioui I."/>
            <person name="Abbassi-Ghozzi I."/>
            <person name="Gtari M."/>
        </authorList>
    </citation>
    <scope>NUCLEOTIDE SEQUENCE [LARGE SCALE GENOMIC DNA]</scope>
    <source>
        <strain evidence="4">BC 501</strain>
    </source>
</reference>
<organism evidence="3 4">
    <name type="scientific">Modestobacter italicus (strain DSM 44449 / CECT 9708 / BC 501)</name>
    <dbReference type="NCBI Taxonomy" id="2732864"/>
    <lineage>
        <taxon>Bacteria</taxon>
        <taxon>Bacillati</taxon>
        <taxon>Actinomycetota</taxon>
        <taxon>Actinomycetes</taxon>
        <taxon>Geodermatophilales</taxon>
        <taxon>Geodermatophilaceae</taxon>
        <taxon>Modestobacter</taxon>
    </lineage>
</organism>
<name>I4EYH3_MODI5</name>
<feature type="region of interest" description="Disordered" evidence="1">
    <location>
        <begin position="49"/>
        <end position="77"/>
    </location>
</feature>
<protein>
    <submittedName>
        <fullName evidence="3">Uncharacterized protein</fullName>
    </submittedName>
</protein>
<keyword evidence="4" id="KW-1185">Reference proteome</keyword>
<accession>I4EYH3</accession>
<keyword evidence="2" id="KW-0472">Membrane</keyword>
<dbReference type="Proteomes" id="UP000006461">
    <property type="component" value="Chromosome"/>
</dbReference>
<sequence length="77" mass="8325">MPFVVVGALWAAVVLVISGAIRLGLTLGTVATLSWVAWRRRNQRLEQRVTGRDRATTITGGAAARGGNGPIRRTDRR</sequence>
<proteinExistence type="predicted"/>
<dbReference type="AlphaFoldDB" id="I4EYH3"/>
<evidence type="ECO:0000313" key="3">
    <source>
        <dbReference type="EMBL" id="CCH88436.1"/>
    </source>
</evidence>
<gene>
    <name evidence="3" type="ordered locus">MODMU_3010</name>
</gene>
<dbReference type="HOGENOM" id="CLU_2634197_0_0_11"/>
<evidence type="ECO:0000256" key="2">
    <source>
        <dbReference type="SAM" id="Phobius"/>
    </source>
</evidence>